<keyword evidence="1" id="KW-1133">Transmembrane helix</keyword>
<keyword evidence="1" id="KW-0812">Transmembrane</keyword>
<sequence>MIFVIPYVKIIKKAGYSGWWVLVVFIPLVNLIMLWVFALARWPVEERAAGIGAEKVF</sequence>
<feature type="transmembrane region" description="Helical" evidence="1">
    <location>
        <begin position="20"/>
        <end position="40"/>
    </location>
</feature>
<protein>
    <recommendedName>
        <fullName evidence="4">DUF805 domain-containing protein</fullName>
    </recommendedName>
</protein>
<keyword evidence="1" id="KW-0472">Membrane</keyword>
<proteinExistence type="predicted"/>
<gene>
    <name evidence="2" type="ORF">Q8A70_10160</name>
</gene>
<name>A0ABU0YJZ1_9PROT</name>
<organism evidence="2 3">
    <name type="scientific">Dongia sedimenti</name>
    <dbReference type="NCBI Taxonomy" id="3064282"/>
    <lineage>
        <taxon>Bacteria</taxon>
        <taxon>Pseudomonadati</taxon>
        <taxon>Pseudomonadota</taxon>
        <taxon>Alphaproteobacteria</taxon>
        <taxon>Rhodospirillales</taxon>
        <taxon>Dongiaceae</taxon>
        <taxon>Dongia</taxon>
    </lineage>
</organism>
<dbReference type="EMBL" id="JAUYVI010000003">
    <property type="protein sequence ID" value="MDQ7248031.1"/>
    <property type="molecule type" value="Genomic_DNA"/>
</dbReference>
<evidence type="ECO:0000313" key="3">
    <source>
        <dbReference type="Proteomes" id="UP001230156"/>
    </source>
</evidence>
<reference evidence="3" key="1">
    <citation type="submission" date="2023-08" db="EMBL/GenBank/DDBJ databases">
        <title>Rhodospirillaceae gen. nov., a novel taxon isolated from the Yangtze River Yuezi River estuary sludge.</title>
        <authorList>
            <person name="Ruan L."/>
        </authorList>
    </citation>
    <scope>NUCLEOTIDE SEQUENCE [LARGE SCALE GENOMIC DNA]</scope>
    <source>
        <strain evidence="3">R-7</strain>
    </source>
</reference>
<dbReference type="RefSeq" id="WP_379955475.1">
    <property type="nucleotide sequence ID" value="NZ_JAUYVI010000003.1"/>
</dbReference>
<dbReference type="Proteomes" id="UP001230156">
    <property type="component" value="Unassembled WGS sequence"/>
</dbReference>
<evidence type="ECO:0000256" key="1">
    <source>
        <dbReference type="SAM" id="Phobius"/>
    </source>
</evidence>
<keyword evidence="3" id="KW-1185">Reference proteome</keyword>
<comment type="caution">
    <text evidence="2">The sequence shown here is derived from an EMBL/GenBank/DDBJ whole genome shotgun (WGS) entry which is preliminary data.</text>
</comment>
<evidence type="ECO:0000313" key="2">
    <source>
        <dbReference type="EMBL" id="MDQ7248031.1"/>
    </source>
</evidence>
<evidence type="ECO:0008006" key="4">
    <source>
        <dbReference type="Google" id="ProtNLM"/>
    </source>
</evidence>
<accession>A0ABU0YJZ1</accession>